<accession>A0A537LLS7</accession>
<dbReference type="SUPFAM" id="SSF109854">
    <property type="entry name" value="DinB/YfiT-like putative metalloenzymes"/>
    <property type="match status" value="1"/>
</dbReference>
<evidence type="ECO:0000313" key="1">
    <source>
        <dbReference type="EMBL" id="TMJ08953.1"/>
    </source>
</evidence>
<evidence type="ECO:0000313" key="2">
    <source>
        <dbReference type="Proteomes" id="UP000315217"/>
    </source>
</evidence>
<comment type="caution">
    <text evidence="1">The sequence shown here is derived from an EMBL/GenBank/DDBJ whole genome shotgun (WGS) entry which is preliminary data.</text>
</comment>
<gene>
    <name evidence="1" type="ORF">E6G98_10940</name>
</gene>
<sequence>MARKRCTSRWRWITQNAPLPYGTHSEIIGISPPIVESDAPYRRPPMLDTFKELIANQFDGAFSMLNACIDKCPETVWNSRVANYLFCQVAFHVLFWTDFYLGRNEESFRHQPFHRAHEHFFGDYEEFEDRAPVSRHDKMSISAYLEHCRHKMSEAIAAETADTLSARSGFLRRAFSRAELHIYNIRHIQHHTAMLSLRLRLDANQGIPWIGSGWRRQV</sequence>
<organism evidence="1 2">
    <name type="scientific">Candidatus Segetimicrobium genomatis</name>
    <dbReference type="NCBI Taxonomy" id="2569760"/>
    <lineage>
        <taxon>Bacteria</taxon>
        <taxon>Bacillati</taxon>
        <taxon>Candidatus Sysuimicrobiota</taxon>
        <taxon>Candidatus Sysuimicrobiia</taxon>
        <taxon>Candidatus Sysuimicrobiales</taxon>
        <taxon>Candidatus Segetimicrobiaceae</taxon>
        <taxon>Candidatus Segetimicrobium</taxon>
    </lineage>
</organism>
<protein>
    <submittedName>
        <fullName evidence="1">DinB family protein</fullName>
    </submittedName>
</protein>
<dbReference type="Gene3D" id="1.20.120.450">
    <property type="entry name" value="dinb family like domain"/>
    <property type="match status" value="1"/>
</dbReference>
<name>A0A537LLS7_9BACT</name>
<dbReference type="AlphaFoldDB" id="A0A537LLS7"/>
<dbReference type="InterPro" id="IPR034660">
    <property type="entry name" value="DinB/YfiT-like"/>
</dbReference>
<proteinExistence type="predicted"/>
<dbReference type="EMBL" id="VBAI01000172">
    <property type="protein sequence ID" value="TMJ08953.1"/>
    <property type="molecule type" value="Genomic_DNA"/>
</dbReference>
<dbReference type="Proteomes" id="UP000315217">
    <property type="component" value="Unassembled WGS sequence"/>
</dbReference>
<reference evidence="1 2" key="1">
    <citation type="journal article" date="2019" name="Nat. Microbiol.">
        <title>Mediterranean grassland soil C-N compound turnover is dependent on rainfall and depth, and is mediated by genomically divergent microorganisms.</title>
        <authorList>
            <person name="Diamond S."/>
            <person name="Andeer P.F."/>
            <person name="Li Z."/>
            <person name="Crits-Christoph A."/>
            <person name="Burstein D."/>
            <person name="Anantharaman K."/>
            <person name="Lane K.R."/>
            <person name="Thomas B.C."/>
            <person name="Pan C."/>
            <person name="Northen T.R."/>
            <person name="Banfield J.F."/>
        </authorList>
    </citation>
    <scope>NUCLEOTIDE SEQUENCE [LARGE SCALE GENOMIC DNA]</scope>
    <source>
        <strain evidence="1">NP_1</strain>
    </source>
</reference>